<gene>
    <name evidence="1" type="ORF">Anas_01502</name>
</gene>
<comment type="caution">
    <text evidence="1">The sequence shown here is derived from an EMBL/GenBank/DDBJ whole genome shotgun (WGS) entry which is preliminary data.</text>
</comment>
<organism evidence="1 2">
    <name type="scientific">Armadillidium nasatum</name>
    <dbReference type="NCBI Taxonomy" id="96803"/>
    <lineage>
        <taxon>Eukaryota</taxon>
        <taxon>Metazoa</taxon>
        <taxon>Ecdysozoa</taxon>
        <taxon>Arthropoda</taxon>
        <taxon>Crustacea</taxon>
        <taxon>Multicrustacea</taxon>
        <taxon>Malacostraca</taxon>
        <taxon>Eumalacostraca</taxon>
        <taxon>Peracarida</taxon>
        <taxon>Isopoda</taxon>
        <taxon>Oniscidea</taxon>
        <taxon>Crinocheta</taxon>
        <taxon>Armadillidiidae</taxon>
        <taxon>Armadillidium</taxon>
    </lineage>
</organism>
<dbReference type="AlphaFoldDB" id="A0A5N5TN87"/>
<accession>A0A5N5TN87</accession>
<dbReference type="EMBL" id="SEYY01000279">
    <property type="protein sequence ID" value="KAB7507635.1"/>
    <property type="molecule type" value="Genomic_DNA"/>
</dbReference>
<reference evidence="1 2" key="1">
    <citation type="journal article" date="2019" name="PLoS Biol.">
        <title>Sex chromosomes control vertical transmission of feminizing Wolbachia symbionts in an isopod.</title>
        <authorList>
            <person name="Becking T."/>
            <person name="Chebbi M.A."/>
            <person name="Giraud I."/>
            <person name="Moumen B."/>
            <person name="Laverre T."/>
            <person name="Caubet Y."/>
            <person name="Peccoud J."/>
            <person name="Gilbert C."/>
            <person name="Cordaux R."/>
        </authorList>
    </citation>
    <scope>NUCLEOTIDE SEQUENCE [LARGE SCALE GENOMIC DNA]</scope>
    <source>
        <strain evidence="1">ANa2</strain>
        <tissue evidence="1">Whole body excluding digestive tract and cuticle</tissue>
    </source>
</reference>
<sequence length="88" mass="9991">MCFSFGKLVFEKGSLHLKPHTAIPYILTTKDKQGVIEDFESPLTSLKVMSFIAGCGALYFAYRLGIKLHQHWQDFQEKKIGVKCPRGD</sequence>
<proteinExistence type="predicted"/>
<evidence type="ECO:0000313" key="2">
    <source>
        <dbReference type="Proteomes" id="UP000326759"/>
    </source>
</evidence>
<dbReference type="Proteomes" id="UP000326759">
    <property type="component" value="Unassembled WGS sequence"/>
</dbReference>
<name>A0A5N5TN87_9CRUS</name>
<protein>
    <submittedName>
        <fullName evidence="1">Uncharacterized protein</fullName>
    </submittedName>
</protein>
<evidence type="ECO:0000313" key="1">
    <source>
        <dbReference type="EMBL" id="KAB7507635.1"/>
    </source>
</evidence>
<keyword evidence="2" id="KW-1185">Reference proteome</keyword>
<dbReference type="OrthoDB" id="66726at2759"/>